<dbReference type="EMBL" id="GGEC01068208">
    <property type="protein sequence ID" value="MBX48692.1"/>
    <property type="molecule type" value="Transcribed_RNA"/>
</dbReference>
<protein>
    <submittedName>
        <fullName evidence="1">Uncharacterized protein</fullName>
    </submittedName>
</protein>
<proteinExistence type="predicted"/>
<reference evidence="1" key="1">
    <citation type="submission" date="2018-02" db="EMBL/GenBank/DDBJ databases">
        <title>Rhizophora mucronata_Transcriptome.</title>
        <authorList>
            <person name="Meera S.P."/>
            <person name="Sreeshan A."/>
            <person name="Augustine A."/>
        </authorList>
    </citation>
    <scope>NUCLEOTIDE SEQUENCE</scope>
    <source>
        <tissue evidence="1">Leaf</tissue>
    </source>
</reference>
<sequence length="31" mass="3473">MFYKVVQRSKPCAVPKLGLIYALNPQPVQAL</sequence>
<evidence type="ECO:0000313" key="1">
    <source>
        <dbReference type="EMBL" id="MBX48692.1"/>
    </source>
</evidence>
<organism evidence="1">
    <name type="scientific">Rhizophora mucronata</name>
    <name type="common">Asiatic mangrove</name>
    <dbReference type="NCBI Taxonomy" id="61149"/>
    <lineage>
        <taxon>Eukaryota</taxon>
        <taxon>Viridiplantae</taxon>
        <taxon>Streptophyta</taxon>
        <taxon>Embryophyta</taxon>
        <taxon>Tracheophyta</taxon>
        <taxon>Spermatophyta</taxon>
        <taxon>Magnoliopsida</taxon>
        <taxon>eudicotyledons</taxon>
        <taxon>Gunneridae</taxon>
        <taxon>Pentapetalae</taxon>
        <taxon>rosids</taxon>
        <taxon>fabids</taxon>
        <taxon>Malpighiales</taxon>
        <taxon>Rhizophoraceae</taxon>
        <taxon>Rhizophora</taxon>
    </lineage>
</organism>
<dbReference type="AlphaFoldDB" id="A0A2P2P1V2"/>
<accession>A0A2P2P1V2</accession>
<name>A0A2P2P1V2_RHIMU</name>